<name>A0AAV1TDL7_9STRA</name>
<evidence type="ECO:0000313" key="2">
    <source>
        <dbReference type="Proteomes" id="UP001162060"/>
    </source>
</evidence>
<gene>
    <name evidence="1" type="ORF">PM001_LOCUS5724</name>
</gene>
<accession>A0AAV1TDL7</accession>
<reference evidence="1" key="1">
    <citation type="submission" date="2024-01" db="EMBL/GenBank/DDBJ databases">
        <authorList>
            <person name="Webb A."/>
        </authorList>
    </citation>
    <scope>NUCLEOTIDE SEQUENCE</scope>
    <source>
        <strain evidence="1">Pm1</strain>
    </source>
</reference>
<evidence type="ECO:0000313" key="1">
    <source>
        <dbReference type="EMBL" id="CAK7918096.1"/>
    </source>
</evidence>
<organism evidence="1 2">
    <name type="scientific">Peronospora matthiolae</name>
    <dbReference type="NCBI Taxonomy" id="2874970"/>
    <lineage>
        <taxon>Eukaryota</taxon>
        <taxon>Sar</taxon>
        <taxon>Stramenopiles</taxon>
        <taxon>Oomycota</taxon>
        <taxon>Peronosporomycetes</taxon>
        <taxon>Peronosporales</taxon>
        <taxon>Peronosporaceae</taxon>
        <taxon>Peronospora</taxon>
    </lineage>
</organism>
<sequence>MNLSEAQQITLMKIKAIIGQEQVALVMAQGPDGLRACLLAFSSFESMLIGQVHDHLTSAMPAQ</sequence>
<comment type="caution">
    <text evidence="1">The sequence shown here is derived from an EMBL/GenBank/DDBJ whole genome shotgun (WGS) entry which is preliminary data.</text>
</comment>
<proteinExistence type="predicted"/>
<protein>
    <submittedName>
        <fullName evidence="1">Uncharacterized protein</fullName>
    </submittedName>
</protein>
<dbReference type="Proteomes" id="UP001162060">
    <property type="component" value="Unassembled WGS sequence"/>
</dbReference>
<dbReference type="AlphaFoldDB" id="A0AAV1TDL7"/>
<dbReference type="EMBL" id="CAKLBY020000047">
    <property type="protein sequence ID" value="CAK7918096.1"/>
    <property type="molecule type" value="Genomic_DNA"/>
</dbReference>